<dbReference type="RefSeq" id="WP_256130705.1">
    <property type="nucleotide sequence ID" value="NZ_JANFXK010000001.1"/>
</dbReference>
<reference evidence="1 2" key="1">
    <citation type="submission" date="2022-06" db="EMBL/GenBank/DDBJ databases">
        <title>Isolation of gut microbiota from human fecal samples.</title>
        <authorList>
            <person name="Pamer E.G."/>
            <person name="Barat B."/>
            <person name="Waligurski E."/>
            <person name="Medina S."/>
            <person name="Paddock L."/>
            <person name="Mostad J."/>
        </authorList>
    </citation>
    <scope>NUCLEOTIDE SEQUENCE [LARGE SCALE GENOMIC DNA]</scope>
    <source>
        <strain evidence="1 2">SL.3.17</strain>
    </source>
</reference>
<evidence type="ECO:0000313" key="2">
    <source>
        <dbReference type="Proteomes" id="UP001524502"/>
    </source>
</evidence>
<name>A0ABT1RK22_9FIRM</name>
<dbReference type="EMBL" id="JANFXK010000001">
    <property type="protein sequence ID" value="MCQ4635523.1"/>
    <property type="molecule type" value="Genomic_DNA"/>
</dbReference>
<sequence>MYIVLDIELRPKGAIDDEEMYNFPKKMLAVVNAFDVEFKKQRVRRRHYYSYKIKSTDGQYQAFLKFNEQYKKKLDIIIYPYTVYENQDYESASAYLLQFTNKCYYYDDYPDFEKYDCMEIASDALGQWYPRPPIYINLPIKTKRAFEKRIDGAITPDFESYLSPKLYEYLIKRGVDSSCFKEAYKKGRTYETVAYRLWGKEHTLPPESLFLFTEDDEYVWCQDPATGCVKWIPYEGEEGEAIEDYNWHLHGSLNPQIYTMTKAGIGALGYVSDSFEAWGNMRTTIVNPELFRLISEKVPEVRKRSIPIFRRDGAPPSYMKTVVEP</sequence>
<dbReference type="Proteomes" id="UP001524502">
    <property type="component" value="Unassembled WGS sequence"/>
</dbReference>
<proteinExistence type="predicted"/>
<gene>
    <name evidence="1" type="ORF">NE619_02175</name>
</gene>
<organism evidence="1 2">
    <name type="scientific">Anaerovorax odorimutans</name>
    <dbReference type="NCBI Taxonomy" id="109327"/>
    <lineage>
        <taxon>Bacteria</taxon>
        <taxon>Bacillati</taxon>
        <taxon>Bacillota</taxon>
        <taxon>Clostridia</taxon>
        <taxon>Peptostreptococcales</taxon>
        <taxon>Anaerovoracaceae</taxon>
        <taxon>Anaerovorax</taxon>
    </lineage>
</organism>
<evidence type="ECO:0000313" key="1">
    <source>
        <dbReference type="EMBL" id="MCQ4635523.1"/>
    </source>
</evidence>
<keyword evidence="2" id="KW-1185">Reference proteome</keyword>
<protein>
    <submittedName>
        <fullName evidence="1">Uncharacterized protein</fullName>
    </submittedName>
</protein>
<accession>A0ABT1RK22</accession>
<comment type="caution">
    <text evidence="1">The sequence shown here is derived from an EMBL/GenBank/DDBJ whole genome shotgun (WGS) entry which is preliminary data.</text>
</comment>